<dbReference type="Pfam" id="PF01547">
    <property type="entry name" value="SBP_bac_1"/>
    <property type="match status" value="1"/>
</dbReference>
<dbReference type="AlphaFoldDB" id="A0A327KML3"/>
<evidence type="ECO:0000256" key="4">
    <source>
        <dbReference type="PIRSR" id="PIRSR002825-1"/>
    </source>
</evidence>
<dbReference type="PANTHER" id="PTHR30006:SF15">
    <property type="entry name" value="IRON-UTILIZATION PERIPLASMIC PROTEIN"/>
    <property type="match status" value="1"/>
</dbReference>
<feature type="binding site" evidence="4">
    <location>
        <position position="226"/>
    </location>
    <ligand>
        <name>Fe cation</name>
        <dbReference type="ChEBI" id="CHEBI:24875"/>
    </ligand>
</feature>
<evidence type="ECO:0000313" key="7">
    <source>
        <dbReference type="Proteomes" id="UP000249130"/>
    </source>
</evidence>
<evidence type="ECO:0000256" key="5">
    <source>
        <dbReference type="SAM" id="SignalP"/>
    </source>
</evidence>
<evidence type="ECO:0000256" key="2">
    <source>
        <dbReference type="ARBA" id="ARBA00022729"/>
    </source>
</evidence>
<gene>
    <name evidence="6" type="ORF">CH341_27660</name>
</gene>
<dbReference type="EMBL" id="NPEX01000353">
    <property type="protein sequence ID" value="RAI38552.1"/>
    <property type="molecule type" value="Genomic_DNA"/>
</dbReference>
<proteinExistence type="inferred from homology"/>
<dbReference type="GO" id="GO:0046872">
    <property type="term" value="F:metal ion binding"/>
    <property type="evidence" value="ECO:0007669"/>
    <property type="project" value="UniProtKB-KW"/>
</dbReference>
<evidence type="ECO:0000256" key="1">
    <source>
        <dbReference type="ARBA" id="ARBA00008520"/>
    </source>
</evidence>
<dbReference type="InterPro" id="IPR006059">
    <property type="entry name" value="SBP"/>
</dbReference>
<dbReference type="PANTHER" id="PTHR30006">
    <property type="entry name" value="THIAMINE-BINDING PERIPLASMIC PROTEIN-RELATED"/>
    <property type="match status" value="1"/>
</dbReference>
<dbReference type="InterPro" id="IPR026045">
    <property type="entry name" value="Ferric-bd"/>
</dbReference>
<sequence length="345" mass="37079">MPTSPLSSRPARLLATVALLAAAPTAALAQAGEVNVYTYREAKLVAPLFEAFTKDTGIKVNTISASSGLEQRIATEGANSPADVLLTVDIGRIKDAIDLGVAQPIKSTVVETVVPAQYRDPGGLWSAISVRARVVYASKDRVPQNEITYEDLADPKWKGRICIRSGQHIYNNALFAAYIAHHGEAKGEEWLKGLKANLAQKPSGGDREVARDIAAGKCDIGVGNTYYWALMNDREADKKAWADATKVILPTFKDGGTHMNVSAVVLAKNAPNRANGVKLIEWLLGDTAQHLYADVNYEYPIKAGIKINPTIAGYGELTADKLPIVTIAENKKKAATLVDKVGFDN</sequence>
<feature type="chain" id="PRO_5016405563" evidence="5">
    <location>
        <begin position="30"/>
        <end position="345"/>
    </location>
</feature>
<dbReference type="Gene3D" id="3.40.190.10">
    <property type="entry name" value="Periplasmic binding protein-like II"/>
    <property type="match status" value="2"/>
</dbReference>
<dbReference type="SUPFAM" id="SSF53850">
    <property type="entry name" value="Periplasmic binding protein-like II"/>
    <property type="match status" value="1"/>
</dbReference>
<dbReference type="Proteomes" id="UP000249130">
    <property type="component" value="Unassembled WGS sequence"/>
</dbReference>
<reference evidence="6 7" key="1">
    <citation type="submission" date="2017-07" db="EMBL/GenBank/DDBJ databases">
        <title>Draft Genome Sequences of Select Purple Nonsulfur Bacteria.</title>
        <authorList>
            <person name="Lasarre B."/>
            <person name="Mckinlay J.B."/>
        </authorList>
    </citation>
    <scope>NUCLEOTIDE SEQUENCE [LARGE SCALE GENOMIC DNA]</scope>
    <source>
        <strain evidence="6 7">DSM 5909</strain>
    </source>
</reference>
<keyword evidence="4" id="KW-0408">Iron</keyword>
<keyword evidence="7" id="KW-1185">Reference proteome</keyword>
<keyword evidence="3" id="KW-0574">Periplasm</keyword>
<protein>
    <submittedName>
        <fullName evidence="6">Iron ABC transporter substrate-binding protein</fullName>
    </submittedName>
</protein>
<dbReference type="GO" id="GO:0030288">
    <property type="term" value="C:outer membrane-bounded periplasmic space"/>
    <property type="evidence" value="ECO:0007669"/>
    <property type="project" value="TreeGrafter"/>
</dbReference>
<comment type="similarity">
    <text evidence="1">Belongs to the bacterial solute-binding protein 1 family.</text>
</comment>
<dbReference type="PIRSF" id="PIRSF002825">
    <property type="entry name" value="CfbpA"/>
    <property type="match status" value="1"/>
</dbReference>
<evidence type="ECO:0000313" key="6">
    <source>
        <dbReference type="EMBL" id="RAI38552.1"/>
    </source>
</evidence>
<evidence type="ECO:0000256" key="3">
    <source>
        <dbReference type="ARBA" id="ARBA00022764"/>
    </source>
</evidence>
<organism evidence="6 7">
    <name type="scientific">Rhodoplanes roseus</name>
    <dbReference type="NCBI Taxonomy" id="29409"/>
    <lineage>
        <taxon>Bacteria</taxon>
        <taxon>Pseudomonadati</taxon>
        <taxon>Pseudomonadota</taxon>
        <taxon>Alphaproteobacteria</taxon>
        <taxon>Hyphomicrobiales</taxon>
        <taxon>Nitrobacteraceae</taxon>
        <taxon>Rhodoplanes</taxon>
    </lineage>
</organism>
<feature type="signal peptide" evidence="5">
    <location>
        <begin position="1"/>
        <end position="29"/>
    </location>
</feature>
<accession>A0A327KML3</accession>
<keyword evidence="4" id="KW-0479">Metal-binding</keyword>
<dbReference type="OrthoDB" id="9769567at2"/>
<feature type="binding site" evidence="4">
    <location>
        <position position="227"/>
    </location>
    <ligand>
        <name>Fe cation</name>
        <dbReference type="ChEBI" id="CHEBI:24875"/>
    </ligand>
</feature>
<dbReference type="RefSeq" id="WP_111422249.1">
    <property type="nucleotide sequence ID" value="NZ_NPEX01000353.1"/>
</dbReference>
<keyword evidence="2 5" id="KW-0732">Signal</keyword>
<comment type="caution">
    <text evidence="6">The sequence shown here is derived from an EMBL/GenBank/DDBJ whole genome shotgun (WGS) entry which is preliminary data.</text>
</comment>
<name>A0A327KML3_9BRAD</name>